<evidence type="ECO:0000256" key="1">
    <source>
        <dbReference type="ARBA" id="ARBA00009797"/>
    </source>
</evidence>
<dbReference type="Gene3D" id="3.90.320.10">
    <property type="match status" value="1"/>
</dbReference>
<dbReference type="PANTHER" id="PTHR14464:SF4">
    <property type="entry name" value="EXONUCLEASE V"/>
    <property type="match status" value="1"/>
</dbReference>
<name>A0AA39T813_ACESA</name>
<organism evidence="2 3">
    <name type="scientific">Acer saccharum</name>
    <name type="common">Sugar maple</name>
    <dbReference type="NCBI Taxonomy" id="4024"/>
    <lineage>
        <taxon>Eukaryota</taxon>
        <taxon>Viridiplantae</taxon>
        <taxon>Streptophyta</taxon>
        <taxon>Embryophyta</taxon>
        <taxon>Tracheophyta</taxon>
        <taxon>Spermatophyta</taxon>
        <taxon>Magnoliopsida</taxon>
        <taxon>eudicotyledons</taxon>
        <taxon>Gunneridae</taxon>
        <taxon>Pentapetalae</taxon>
        <taxon>rosids</taxon>
        <taxon>malvids</taxon>
        <taxon>Sapindales</taxon>
        <taxon>Sapindaceae</taxon>
        <taxon>Hippocastanoideae</taxon>
        <taxon>Acereae</taxon>
        <taxon>Acer</taxon>
    </lineage>
</organism>
<dbReference type="GO" id="GO:0045145">
    <property type="term" value="F:single-stranded DNA 5'-3' DNA exonuclease activity"/>
    <property type="evidence" value="ECO:0007669"/>
    <property type="project" value="InterPro"/>
</dbReference>
<reference evidence="2" key="1">
    <citation type="journal article" date="2022" name="Plant J.">
        <title>Strategies of tolerance reflected in two North American maple genomes.</title>
        <authorList>
            <person name="McEvoy S.L."/>
            <person name="Sezen U.U."/>
            <person name="Trouern-Trend A."/>
            <person name="McMahon S.M."/>
            <person name="Schaberg P.G."/>
            <person name="Yang J."/>
            <person name="Wegrzyn J.L."/>
            <person name="Swenson N.G."/>
        </authorList>
    </citation>
    <scope>NUCLEOTIDE SEQUENCE</scope>
    <source>
        <strain evidence="2">NS2018</strain>
    </source>
</reference>
<dbReference type="InterPro" id="IPR011604">
    <property type="entry name" value="PDDEXK-like_dom_sf"/>
</dbReference>
<gene>
    <name evidence="2" type="ORF">LWI29_006772</name>
</gene>
<dbReference type="AlphaFoldDB" id="A0AA39T813"/>
<dbReference type="Proteomes" id="UP001168877">
    <property type="component" value="Unassembled WGS sequence"/>
</dbReference>
<protein>
    <recommendedName>
        <fullName evidence="4">Exonuclease V, chloroplastic</fullName>
    </recommendedName>
</protein>
<dbReference type="GO" id="GO:0005634">
    <property type="term" value="C:nucleus"/>
    <property type="evidence" value="ECO:0007669"/>
    <property type="project" value="TreeGrafter"/>
</dbReference>
<dbReference type="EMBL" id="JAUESC010000002">
    <property type="protein sequence ID" value="KAK0603608.1"/>
    <property type="molecule type" value="Genomic_DNA"/>
</dbReference>
<comment type="caution">
    <text evidence="2">The sequence shown here is derived from an EMBL/GenBank/DDBJ whole genome shotgun (WGS) entry which is preliminary data.</text>
</comment>
<dbReference type="InterPro" id="IPR019190">
    <property type="entry name" value="EXOV"/>
</dbReference>
<evidence type="ECO:0000313" key="2">
    <source>
        <dbReference type="EMBL" id="KAK0603608.1"/>
    </source>
</evidence>
<dbReference type="Pfam" id="PF09810">
    <property type="entry name" value="Exo5"/>
    <property type="match status" value="3"/>
</dbReference>
<dbReference type="GO" id="GO:0036297">
    <property type="term" value="P:interstrand cross-link repair"/>
    <property type="evidence" value="ECO:0007669"/>
    <property type="project" value="TreeGrafter"/>
</dbReference>
<sequence>MSNSPAESTQDIKNDTPTQIPLEIEIEVVSEEEMALIDAALATATRCSQLSSSSAISATSCFPSSQLLQRNVRSIQSITLLAKRRLSDIGGPGEPDIEDSGHFAMTQKRNRVAKSFLERFRKNRALSVTDIKSTEWCEKQMEFMLLFGRPIANKAMKVGHARHVKLEEEVITKMKVPVQSFEDRWAIKFINSINGANQLLSEGLTRELPLFGFIEGVWMVGVIDEIQMPVKETDINPMIVDVKTRVLETLPAESQRRNGRLQLMCYKYMWDNLAAGNFPSRQFFDFFSLNPYHVLSEEVREITAEAGYPAKTLDDIVRFYMNAWNMLPPAHNQLLLRYESQKDQSLLGEVEFVYNHDWLKSRIQGCLEFWKGEREASYIPDEERWKCKYCQFASVCPAIGKPESSRSPSKTNSDSIPS</sequence>
<evidence type="ECO:0000313" key="3">
    <source>
        <dbReference type="Proteomes" id="UP001168877"/>
    </source>
</evidence>
<proteinExistence type="inferred from homology"/>
<comment type="similarity">
    <text evidence="1">Belongs to the EXO5 family.</text>
</comment>
<dbReference type="PANTHER" id="PTHR14464">
    <property type="entry name" value="EXONUCLEASE V"/>
    <property type="match status" value="1"/>
</dbReference>
<accession>A0AA39T813</accession>
<evidence type="ECO:0008006" key="4">
    <source>
        <dbReference type="Google" id="ProtNLM"/>
    </source>
</evidence>
<keyword evidence="3" id="KW-1185">Reference proteome</keyword>
<reference evidence="2" key="2">
    <citation type="submission" date="2023-06" db="EMBL/GenBank/DDBJ databases">
        <authorList>
            <person name="Swenson N.G."/>
            <person name="Wegrzyn J.L."/>
            <person name="Mcevoy S.L."/>
        </authorList>
    </citation>
    <scope>NUCLEOTIDE SEQUENCE</scope>
    <source>
        <strain evidence="2">NS2018</strain>
        <tissue evidence="2">Leaf</tissue>
    </source>
</reference>